<reference evidence="2" key="1">
    <citation type="journal article" date="2014" name="Front. Microbiol.">
        <title>High frequency of phylogenetically diverse reductive dehalogenase-homologous genes in deep subseafloor sedimentary metagenomes.</title>
        <authorList>
            <person name="Kawai M."/>
            <person name="Futagami T."/>
            <person name="Toyoda A."/>
            <person name="Takaki Y."/>
            <person name="Nishi S."/>
            <person name="Hori S."/>
            <person name="Arai W."/>
            <person name="Tsubouchi T."/>
            <person name="Morono Y."/>
            <person name="Uchiyama I."/>
            <person name="Ito T."/>
            <person name="Fujiyama A."/>
            <person name="Inagaki F."/>
            <person name="Takami H."/>
        </authorList>
    </citation>
    <scope>NUCLEOTIDE SEQUENCE</scope>
    <source>
        <strain evidence="2">Expedition CK06-06</strain>
    </source>
</reference>
<dbReference type="EMBL" id="BARU01043962">
    <property type="protein sequence ID" value="GAH86914.1"/>
    <property type="molecule type" value="Genomic_DNA"/>
</dbReference>
<feature type="non-terminal residue" evidence="2">
    <location>
        <position position="38"/>
    </location>
</feature>
<organism evidence="2">
    <name type="scientific">marine sediment metagenome</name>
    <dbReference type="NCBI Taxonomy" id="412755"/>
    <lineage>
        <taxon>unclassified sequences</taxon>
        <taxon>metagenomes</taxon>
        <taxon>ecological metagenomes</taxon>
    </lineage>
</organism>
<evidence type="ECO:0000256" key="1">
    <source>
        <dbReference type="SAM" id="Phobius"/>
    </source>
</evidence>
<proteinExistence type="predicted"/>
<name>X1K9K2_9ZZZZ</name>
<protein>
    <submittedName>
        <fullName evidence="2">Uncharacterized protein</fullName>
    </submittedName>
</protein>
<keyword evidence="1" id="KW-0472">Membrane</keyword>
<keyword evidence="1" id="KW-0812">Transmembrane</keyword>
<evidence type="ECO:0000313" key="2">
    <source>
        <dbReference type="EMBL" id="GAH86914.1"/>
    </source>
</evidence>
<dbReference type="AlphaFoldDB" id="X1K9K2"/>
<comment type="caution">
    <text evidence="2">The sequence shown here is derived from an EMBL/GenBank/DDBJ whole genome shotgun (WGS) entry which is preliminary data.</text>
</comment>
<feature type="transmembrane region" description="Helical" evidence="1">
    <location>
        <begin position="12"/>
        <end position="30"/>
    </location>
</feature>
<accession>X1K9K2</accession>
<sequence length="38" mass="4274">MSEGLWRYVSGMHPTIQGVITPAFFFFFCIKFEGGSKG</sequence>
<gene>
    <name evidence="2" type="ORF">S03H2_67211</name>
</gene>
<keyword evidence="1" id="KW-1133">Transmembrane helix</keyword>